<dbReference type="EMBL" id="LR590481">
    <property type="protein sequence ID" value="VTQ93105.1"/>
    <property type="molecule type" value="Genomic_DNA"/>
</dbReference>
<keyword evidence="2" id="KW-1185">Reference proteome</keyword>
<dbReference type="Pfam" id="PF14277">
    <property type="entry name" value="DUF4364"/>
    <property type="match status" value="1"/>
</dbReference>
<protein>
    <recommendedName>
        <fullName evidence="3">DUF4364 family protein</fullName>
    </recommendedName>
</protein>
<evidence type="ECO:0008006" key="3">
    <source>
        <dbReference type="Google" id="ProtNLM"/>
    </source>
</evidence>
<reference evidence="1 2" key="1">
    <citation type="submission" date="2019-05" db="EMBL/GenBank/DDBJ databases">
        <authorList>
            <consortium name="Pathogen Informatics"/>
        </authorList>
    </citation>
    <scope>NUCLEOTIDE SEQUENCE [LARGE SCALE GENOMIC DNA]</scope>
    <source>
        <strain evidence="1 2">NCTC503</strain>
    </source>
</reference>
<dbReference type="InterPro" id="IPR025374">
    <property type="entry name" value="DUF4364"/>
</dbReference>
<dbReference type="AlphaFoldDB" id="A0A4U9RM19"/>
<dbReference type="Proteomes" id="UP000308489">
    <property type="component" value="Chromosome 1"/>
</dbReference>
<organism evidence="1 2">
    <name type="scientific">Hathewaya histolytica</name>
    <name type="common">Clostridium histolyticum</name>
    <dbReference type="NCBI Taxonomy" id="1498"/>
    <lineage>
        <taxon>Bacteria</taxon>
        <taxon>Bacillati</taxon>
        <taxon>Bacillota</taxon>
        <taxon>Clostridia</taxon>
        <taxon>Eubacteriales</taxon>
        <taxon>Clostridiaceae</taxon>
        <taxon>Hathewaya</taxon>
    </lineage>
</organism>
<sequence length="176" mass="20553">MKEDTLELAESKLLLLYIIHEIKLPISNIQLTEIVLQNNFLNYFNLQQYLLELNSSGFIKAVEKEDKIRLCITDKGERVLNMFFNRISEDKVERIDTYLEKNIENIKKQITVTADYTIENNDNFIVTLAAHENESILIEVKLSVPNNKQARDLCTKWKENSAQLYDTVIKTLINDI</sequence>
<evidence type="ECO:0000313" key="2">
    <source>
        <dbReference type="Proteomes" id="UP000308489"/>
    </source>
</evidence>
<evidence type="ECO:0000313" key="1">
    <source>
        <dbReference type="EMBL" id="VTQ93105.1"/>
    </source>
</evidence>
<dbReference type="KEGG" id="hhw:NCTC503_02054"/>
<dbReference type="RefSeq" id="WP_138210630.1">
    <property type="nucleotide sequence ID" value="NZ_CBCRUQ010000021.1"/>
</dbReference>
<proteinExistence type="predicted"/>
<dbReference type="Gene3D" id="1.10.10.10">
    <property type="entry name" value="Winged helix-like DNA-binding domain superfamily/Winged helix DNA-binding domain"/>
    <property type="match status" value="1"/>
</dbReference>
<dbReference type="InterPro" id="IPR036388">
    <property type="entry name" value="WH-like_DNA-bd_sf"/>
</dbReference>
<dbReference type="OrthoDB" id="9783597at2"/>
<accession>A0A4U9RM19</accession>
<name>A0A4U9RM19_HATHI</name>
<gene>
    <name evidence="1" type="ORF">NCTC503_02054</name>
</gene>